<keyword evidence="3" id="KW-1185">Reference proteome</keyword>
<evidence type="ECO:0000313" key="3">
    <source>
        <dbReference type="Proteomes" id="UP000044625"/>
    </source>
</evidence>
<name>A0A0T9R3H9_9GAMM</name>
<dbReference type="EMBL" id="CQAZ01000048">
    <property type="protein sequence ID" value="CNI42131.1"/>
    <property type="molecule type" value="Genomic_DNA"/>
</dbReference>
<dbReference type="Proteomes" id="UP000045840">
    <property type="component" value="Unassembled WGS sequence"/>
</dbReference>
<proteinExistence type="predicted"/>
<accession>A0A0T9R3H9</accession>
<evidence type="ECO:0000313" key="1">
    <source>
        <dbReference type="EMBL" id="CNI42131.1"/>
    </source>
</evidence>
<dbReference type="EMBL" id="CWJL01000005">
    <property type="protein sequence ID" value="CRY65811.1"/>
    <property type="molecule type" value="Genomic_DNA"/>
</dbReference>
<evidence type="ECO:0000313" key="4">
    <source>
        <dbReference type="Proteomes" id="UP000045840"/>
    </source>
</evidence>
<protein>
    <submittedName>
        <fullName evidence="1">Uncharacterized protein</fullName>
    </submittedName>
</protein>
<organism evidence="1 4">
    <name type="scientific">Yersinia pekkanenii</name>
    <dbReference type="NCBI Taxonomy" id="1288385"/>
    <lineage>
        <taxon>Bacteria</taxon>
        <taxon>Pseudomonadati</taxon>
        <taxon>Pseudomonadota</taxon>
        <taxon>Gammaproteobacteria</taxon>
        <taxon>Enterobacterales</taxon>
        <taxon>Yersiniaceae</taxon>
        <taxon>Yersinia</taxon>
    </lineage>
</organism>
<reference evidence="4" key="3">
    <citation type="submission" date="2015-03" db="EMBL/GenBank/DDBJ databases">
        <authorList>
            <consortium name="Pathogen Informatics"/>
        </authorList>
    </citation>
    <scope>NUCLEOTIDE SEQUENCE [LARGE SCALE GENOMIC DNA]</scope>
    <source>
        <strain evidence="4">A125KOH2</strain>
    </source>
</reference>
<reference evidence="1" key="2">
    <citation type="submission" date="2015-03" db="EMBL/GenBank/DDBJ databases">
        <authorList>
            <person name="Murphy D."/>
        </authorList>
    </citation>
    <scope>NUCLEOTIDE SEQUENCE [LARGE SCALE GENOMIC DNA]</scope>
    <source>
        <strain evidence="1">A125KOH2</strain>
    </source>
</reference>
<dbReference type="Proteomes" id="UP000044625">
    <property type="component" value="Unassembled WGS sequence"/>
</dbReference>
<sequence>MPHGCPLDTFPKTFMSMIDIHHDQVIDMVSIVHFTGMTDKWIYKLT</sequence>
<evidence type="ECO:0000313" key="2">
    <source>
        <dbReference type="EMBL" id="CRY65811.1"/>
    </source>
</evidence>
<dbReference type="AlphaFoldDB" id="A0A0T9R3H9"/>
<reference evidence="2 3" key="1">
    <citation type="submission" date="2015-03" db="EMBL/GenBank/DDBJ databases">
        <authorList>
            <consortium name="Pathogen Informatics"/>
            <person name="Murphy D."/>
        </authorList>
    </citation>
    <scope>NUCLEOTIDE SEQUENCE [LARGE SCALE GENOMIC DNA]</scope>
    <source>
        <strain evidence="2">Type strain: CIP110230</strain>
        <strain evidence="3">type strain: CIP110230</strain>
    </source>
</reference>
<gene>
    <name evidence="1" type="ORF">ERS008529_03976</name>
    <name evidence="2" type="ORF">ERS137968_01520</name>
</gene>